<keyword evidence="2" id="KW-1185">Reference proteome</keyword>
<accession>A0A8J7HP72</accession>
<sequence length="272" mass="31446">MLKTNTHQISTQDIEAFERDGVICIKNALDDFWVERMQKAIERNLSHGSMGIHGSNKIERYVVMHDSGMWLKDPDFRALVFESPLATLAAQLLKSEKLNLLCDGFFVKKPEINSRVDWHNDQSYWPVQGWKCCKFWLPLDRVTQENGRLEYIKGSHLWSKELREHSDASLAFDPEPYEILSWDMEPGDCLVHHFLTIHRSGCNTSSRVRRAIVTNWAGDDVTFKNRPNAWPYQAIEEIDSPEINSITTLKPGEPIDSAIFPRVEFNRTSVLK</sequence>
<keyword evidence="1" id="KW-0223">Dioxygenase</keyword>
<dbReference type="EMBL" id="JAECZC010000001">
    <property type="protein sequence ID" value="MBH8560885.1"/>
    <property type="molecule type" value="Genomic_DNA"/>
</dbReference>
<gene>
    <name evidence="1" type="ORF">I8748_01600</name>
</gene>
<dbReference type="RefSeq" id="WP_198122911.1">
    <property type="nucleotide sequence ID" value="NZ_JAECZC010000001.1"/>
</dbReference>
<reference evidence="1 2" key="1">
    <citation type="journal article" date="2021" name="Int. J. Syst. Evol. Microbiol.">
        <title>Amazonocrinis nigriterrae gen. nov., sp. nov., Atlanticothrix silvestris gen. nov., sp. nov. and Dendronalium phyllosphericum gen. nov., sp. nov., nostocacean cyanobacteria from Brazilian environments.</title>
        <authorList>
            <person name="Alvarenga D.O."/>
            <person name="Andreote A.P.D."/>
            <person name="Branco L.H.Z."/>
            <person name="Delbaje E."/>
            <person name="Cruz R.B."/>
            <person name="Varani A.M."/>
            <person name="Fiore M.F."/>
        </authorList>
    </citation>
    <scope>NUCLEOTIDE SEQUENCE [LARGE SCALE GENOMIC DNA]</scope>
    <source>
        <strain evidence="1 2">CENA67</strain>
    </source>
</reference>
<dbReference type="AlphaFoldDB" id="A0A8J7HP72"/>
<keyword evidence="1" id="KW-0560">Oxidoreductase</keyword>
<dbReference type="GO" id="GO:0016706">
    <property type="term" value="F:2-oxoglutarate-dependent dioxygenase activity"/>
    <property type="evidence" value="ECO:0007669"/>
    <property type="project" value="UniProtKB-ARBA"/>
</dbReference>
<dbReference type="PANTHER" id="PTHR20883">
    <property type="entry name" value="PHYTANOYL-COA DIOXYGENASE DOMAIN CONTAINING 1"/>
    <property type="match status" value="1"/>
</dbReference>
<evidence type="ECO:0000313" key="2">
    <source>
        <dbReference type="Proteomes" id="UP000632766"/>
    </source>
</evidence>
<protein>
    <submittedName>
        <fullName evidence="1">Phytanoyl-CoA dioxygenase family protein</fullName>
    </submittedName>
</protein>
<name>A0A8J7HP72_9NOST</name>
<proteinExistence type="predicted"/>
<dbReference type="Proteomes" id="UP000632766">
    <property type="component" value="Unassembled WGS sequence"/>
</dbReference>
<dbReference type="GO" id="GO:0005506">
    <property type="term" value="F:iron ion binding"/>
    <property type="evidence" value="ECO:0007669"/>
    <property type="project" value="UniProtKB-ARBA"/>
</dbReference>
<evidence type="ECO:0000313" key="1">
    <source>
        <dbReference type="EMBL" id="MBH8560885.1"/>
    </source>
</evidence>
<dbReference type="PANTHER" id="PTHR20883:SF49">
    <property type="entry name" value="PHYTANOYL-COA DIOXYGENASE"/>
    <property type="match status" value="1"/>
</dbReference>
<dbReference type="Pfam" id="PF05721">
    <property type="entry name" value="PhyH"/>
    <property type="match status" value="1"/>
</dbReference>
<dbReference type="InterPro" id="IPR008775">
    <property type="entry name" value="Phytyl_CoA_dOase-like"/>
</dbReference>
<organism evidence="1 2">
    <name type="scientific">Amazonocrinis nigriterrae CENA67</name>
    <dbReference type="NCBI Taxonomy" id="2794033"/>
    <lineage>
        <taxon>Bacteria</taxon>
        <taxon>Bacillati</taxon>
        <taxon>Cyanobacteriota</taxon>
        <taxon>Cyanophyceae</taxon>
        <taxon>Nostocales</taxon>
        <taxon>Nostocaceae</taxon>
        <taxon>Amazonocrinis</taxon>
        <taxon>Amazonocrinis nigriterrae</taxon>
    </lineage>
</organism>
<comment type="caution">
    <text evidence="1">The sequence shown here is derived from an EMBL/GenBank/DDBJ whole genome shotgun (WGS) entry which is preliminary data.</text>
</comment>
<dbReference type="SUPFAM" id="SSF51197">
    <property type="entry name" value="Clavaminate synthase-like"/>
    <property type="match status" value="1"/>
</dbReference>
<dbReference type="Gene3D" id="2.60.120.620">
    <property type="entry name" value="q2cbj1_9rhob like domain"/>
    <property type="match status" value="1"/>
</dbReference>